<gene>
    <name evidence="1" type="ORF">DB30_08169</name>
</gene>
<evidence type="ECO:0000313" key="1">
    <source>
        <dbReference type="EMBL" id="KIG13402.1"/>
    </source>
</evidence>
<evidence type="ECO:0008006" key="3">
    <source>
        <dbReference type="Google" id="ProtNLM"/>
    </source>
</evidence>
<organism evidence="1 2">
    <name type="scientific">Enhygromyxa salina</name>
    <dbReference type="NCBI Taxonomy" id="215803"/>
    <lineage>
        <taxon>Bacteria</taxon>
        <taxon>Pseudomonadati</taxon>
        <taxon>Myxococcota</taxon>
        <taxon>Polyangia</taxon>
        <taxon>Nannocystales</taxon>
        <taxon>Nannocystaceae</taxon>
        <taxon>Enhygromyxa</taxon>
    </lineage>
</organism>
<dbReference type="AlphaFoldDB" id="A0A0C2CZV3"/>
<dbReference type="Proteomes" id="UP000031599">
    <property type="component" value="Unassembled WGS sequence"/>
</dbReference>
<dbReference type="InterPro" id="IPR035093">
    <property type="entry name" value="RelE/ParE_toxin_dom_sf"/>
</dbReference>
<proteinExistence type="predicted"/>
<reference evidence="1 2" key="1">
    <citation type="submission" date="2014-12" db="EMBL/GenBank/DDBJ databases">
        <title>Genome assembly of Enhygromyxa salina DSM 15201.</title>
        <authorList>
            <person name="Sharma G."/>
            <person name="Subramanian S."/>
        </authorList>
    </citation>
    <scope>NUCLEOTIDE SEQUENCE [LARGE SCALE GENOMIC DNA]</scope>
    <source>
        <strain evidence="1 2">DSM 15201</strain>
    </source>
</reference>
<comment type="caution">
    <text evidence="1">The sequence shown here is derived from an EMBL/GenBank/DDBJ whole genome shotgun (WGS) entry which is preliminary data.</text>
</comment>
<dbReference type="RefSeq" id="WP_052555909.1">
    <property type="nucleotide sequence ID" value="NZ_JMCC02000099.1"/>
</dbReference>
<accession>A0A0C2CZV3</accession>
<dbReference type="Gene3D" id="3.30.2310.20">
    <property type="entry name" value="RelE-like"/>
    <property type="match status" value="1"/>
</dbReference>
<evidence type="ECO:0000313" key="2">
    <source>
        <dbReference type="Proteomes" id="UP000031599"/>
    </source>
</evidence>
<dbReference type="EMBL" id="JMCC02000099">
    <property type="protein sequence ID" value="KIG13402.1"/>
    <property type="molecule type" value="Genomic_DNA"/>
</dbReference>
<sequence>MSKPVITTSDADLQILELDAWWREHRDKSPDLFETELAQAFELISFVPGAGKGHPHPRDPVRRLMLRRTRNHVYYVEYGDHVLVVAVWGAVKGAGPDFTGL</sequence>
<name>A0A0C2CZV3_9BACT</name>
<protein>
    <recommendedName>
        <fullName evidence="3">Plasmid stabilization system protein</fullName>
    </recommendedName>
</protein>